<evidence type="ECO:0000256" key="5">
    <source>
        <dbReference type="ARBA" id="ARBA00023273"/>
    </source>
</evidence>
<evidence type="ECO:0000313" key="7">
    <source>
        <dbReference type="Proteomes" id="UP000654075"/>
    </source>
</evidence>
<dbReference type="InterPro" id="IPR010796">
    <property type="entry name" value="C2_B9-type_dom"/>
</dbReference>
<dbReference type="GO" id="GO:0036038">
    <property type="term" value="C:MKS complex"/>
    <property type="evidence" value="ECO:0007669"/>
    <property type="project" value="TreeGrafter"/>
</dbReference>
<comment type="caution">
    <text evidence="6">The sequence shown here is derived from an EMBL/GenBank/DDBJ whole genome shotgun (WGS) entry which is preliminary data.</text>
</comment>
<keyword evidence="5" id="KW-0966">Cell projection</keyword>
<evidence type="ECO:0008006" key="8">
    <source>
        <dbReference type="Google" id="ProtNLM"/>
    </source>
</evidence>
<keyword evidence="7" id="KW-1185">Reference proteome</keyword>
<proteinExistence type="predicted"/>
<comment type="subcellular location">
    <subcellularLocation>
        <location evidence="1">Cytoplasm</location>
        <location evidence="1">Cytoskeleton</location>
        <location evidence="1">Cilium basal body</location>
    </subcellularLocation>
</comment>
<evidence type="ECO:0000313" key="6">
    <source>
        <dbReference type="EMBL" id="CAE8619848.1"/>
    </source>
</evidence>
<evidence type="ECO:0000256" key="3">
    <source>
        <dbReference type="ARBA" id="ARBA00022794"/>
    </source>
</evidence>
<protein>
    <recommendedName>
        <fullName evidence="8">B9 domain-containing protein 2</fullName>
    </recommendedName>
</protein>
<evidence type="ECO:0000256" key="2">
    <source>
        <dbReference type="ARBA" id="ARBA00022490"/>
    </source>
</evidence>
<accession>A0A813G1E4</accession>
<dbReference type="Pfam" id="PF07162">
    <property type="entry name" value="B9-C2"/>
    <property type="match status" value="1"/>
</dbReference>
<evidence type="ECO:0000256" key="4">
    <source>
        <dbReference type="ARBA" id="ARBA00023212"/>
    </source>
</evidence>
<reference evidence="6" key="1">
    <citation type="submission" date="2021-02" db="EMBL/GenBank/DDBJ databases">
        <authorList>
            <person name="Dougan E. K."/>
            <person name="Rhodes N."/>
            <person name="Thang M."/>
            <person name="Chan C."/>
        </authorList>
    </citation>
    <scope>NUCLEOTIDE SEQUENCE</scope>
</reference>
<dbReference type="PROSITE" id="PS51381">
    <property type="entry name" value="C2_B9"/>
    <property type="match status" value="1"/>
</dbReference>
<dbReference type="GO" id="GO:0060271">
    <property type="term" value="P:cilium assembly"/>
    <property type="evidence" value="ECO:0007669"/>
    <property type="project" value="TreeGrafter"/>
</dbReference>
<dbReference type="Proteomes" id="UP000654075">
    <property type="component" value="Unassembled WGS sequence"/>
</dbReference>
<keyword evidence="3" id="KW-0970">Cilium biogenesis/degradation</keyword>
<dbReference type="OMA" id="DVAYWCH"/>
<organism evidence="6 7">
    <name type="scientific">Polarella glacialis</name>
    <name type="common">Dinoflagellate</name>
    <dbReference type="NCBI Taxonomy" id="89957"/>
    <lineage>
        <taxon>Eukaryota</taxon>
        <taxon>Sar</taxon>
        <taxon>Alveolata</taxon>
        <taxon>Dinophyceae</taxon>
        <taxon>Suessiales</taxon>
        <taxon>Suessiaceae</taxon>
        <taxon>Polarella</taxon>
    </lineage>
</organism>
<keyword evidence="2" id="KW-0963">Cytoplasm</keyword>
<gene>
    <name evidence="6" type="ORF">PGLA1383_LOCUS37427</name>
</gene>
<dbReference type="EMBL" id="CAJNNV010027240">
    <property type="protein sequence ID" value="CAE8619848.1"/>
    <property type="molecule type" value="Genomic_DNA"/>
</dbReference>
<dbReference type="OrthoDB" id="184109at2759"/>
<dbReference type="AlphaFoldDB" id="A0A813G1E4"/>
<keyword evidence="4" id="KW-0206">Cytoskeleton</keyword>
<dbReference type="PANTHER" id="PTHR12968">
    <property type="entry name" value="B9 DOMAIN-CONTAINING"/>
    <property type="match status" value="1"/>
</dbReference>
<name>A0A813G1E4_POLGL</name>
<sequence>MEVAKMQTAARRQRAKQEAPRPQVFVFGEIEGASASWPLVRLYCSWRLVFDSTKWWVIQGETEGETYMSGVSSQGVCVWNHPLAVHLALKSLQGWPRLELVVRGSDAHGRHRLAGYGSWALPTTPGTTEVLCRCWRPTGDGLVARLRSFFLGIVPELQQSAAISDTGSSRPGLRTEDSVDVLLRINIVHQNFEQNGLETEAERL</sequence>
<evidence type="ECO:0000256" key="1">
    <source>
        <dbReference type="ARBA" id="ARBA00004120"/>
    </source>
</evidence>